<proteinExistence type="predicted"/>
<dbReference type="Pfam" id="PF10335">
    <property type="entry name" value="DUF294_C"/>
    <property type="match status" value="1"/>
</dbReference>
<accession>A0A1M4ZDB0</accession>
<reference evidence="3 4" key="1">
    <citation type="submission" date="2016-11" db="EMBL/GenBank/DDBJ databases">
        <authorList>
            <person name="Jaros S."/>
            <person name="Januszkiewicz K."/>
            <person name="Wedrychowicz H."/>
        </authorList>
    </citation>
    <scope>NUCLEOTIDE SEQUENCE [LARGE SCALE GENOMIC DNA]</scope>
    <source>
        <strain evidence="3 4">DSM 19980</strain>
    </source>
</reference>
<dbReference type="InterPro" id="IPR018821">
    <property type="entry name" value="DUF294_put_nucleoTrafse_sb-bd"/>
</dbReference>
<dbReference type="GO" id="GO:0008773">
    <property type="term" value="F:[protein-PII] uridylyltransferase activity"/>
    <property type="evidence" value="ECO:0007669"/>
    <property type="project" value="InterPro"/>
</dbReference>
<evidence type="ECO:0000259" key="1">
    <source>
        <dbReference type="Pfam" id="PF03445"/>
    </source>
</evidence>
<dbReference type="OrthoDB" id="9808528at2"/>
<name>A0A1M4ZDB0_9GAMM</name>
<feature type="domain" description="DUF294" evidence="2">
    <location>
        <begin position="233"/>
        <end position="368"/>
    </location>
</feature>
<feature type="domain" description="Protein-PII uridylyltransferase N-terminal" evidence="1">
    <location>
        <begin position="53"/>
        <end position="191"/>
    </location>
</feature>
<sequence>MRVLYRASPWRGLFAEDTFPDPATLPDLLAPLREAFLRLGATPSLAETKAWQPQLVEALLRLDLPGWRISQLLSDHNDWLYRRSVHLALEEMLGSGWGEPPVSYCVLTLGSAARHESLLHPDQDNAMIVADYPDGRHDEIDGFFQALGERFTGTLGEAGIPLCQGHVMARWPMWRKRLSEWREQLRLWTGERRIKRVQQANILLDFHPVFGDASLAEALRECVQALMPRAGLFLDEMASLLDETPLALDRFGRLAAEDREAPHEQALNLKRQGVLPLQNAVRVLALVHGVGSVDSRGRLNELVMQGRLEAQVGMATIAALDRFQGLLLGAQMTALAAGRQPDNWLDLRRLEEGERLLLRHDLQQLRSLIGIAKAAVTHHR</sequence>
<dbReference type="Pfam" id="PF03445">
    <property type="entry name" value="DUF294"/>
    <property type="match status" value="1"/>
</dbReference>
<organism evidence="3 4">
    <name type="scientific">Modicisalibacter ilicicola DSM 19980</name>
    <dbReference type="NCBI Taxonomy" id="1121942"/>
    <lineage>
        <taxon>Bacteria</taxon>
        <taxon>Pseudomonadati</taxon>
        <taxon>Pseudomonadota</taxon>
        <taxon>Gammaproteobacteria</taxon>
        <taxon>Oceanospirillales</taxon>
        <taxon>Halomonadaceae</taxon>
        <taxon>Modicisalibacter</taxon>
    </lineage>
</organism>
<dbReference type="EMBL" id="FQUJ01000007">
    <property type="protein sequence ID" value="SHF15787.1"/>
    <property type="molecule type" value="Genomic_DNA"/>
</dbReference>
<evidence type="ECO:0000259" key="2">
    <source>
        <dbReference type="Pfam" id="PF10335"/>
    </source>
</evidence>
<keyword evidence="4" id="KW-1185">Reference proteome</keyword>
<dbReference type="Proteomes" id="UP000184346">
    <property type="component" value="Unassembled WGS sequence"/>
</dbReference>
<evidence type="ECO:0000313" key="3">
    <source>
        <dbReference type="EMBL" id="SHF15787.1"/>
    </source>
</evidence>
<dbReference type="STRING" id="1121942.SAMN02745148_01952"/>
<gene>
    <name evidence="3" type="ORF">SAMN02745148_01952</name>
</gene>
<dbReference type="InterPro" id="IPR005105">
    <property type="entry name" value="GlnD_Uridyltrans_N"/>
</dbReference>
<protein>
    <submittedName>
        <fullName evidence="3">CBS domain-containing protein</fullName>
    </submittedName>
</protein>
<evidence type="ECO:0000313" key="4">
    <source>
        <dbReference type="Proteomes" id="UP000184346"/>
    </source>
</evidence>
<dbReference type="CDD" id="cd05401">
    <property type="entry name" value="NT_GlnE_GlnD_like"/>
    <property type="match status" value="1"/>
</dbReference>
<dbReference type="RefSeq" id="WP_072822228.1">
    <property type="nucleotide sequence ID" value="NZ_FQUJ01000007.1"/>
</dbReference>
<dbReference type="AlphaFoldDB" id="A0A1M4ZDB0"/>